<protein>
    <recommendedName>
        <fullName evidence="4">Dynein regulatory complex protein 10</fullName>
    </recommendedName>
</protein>
<keyword evidence="10" id="KW-0175">Coiled coil</keyword>
<proteinExistence type="inferred from homology"/>
<dbReference type="InterPro" id="IPR042815">
    <property type="entry name" value="DRC10"/>
</dbReference>
<feature type="coiled-coil region" evidence="10">
    <location>
        <begin position="455"/>
        <end position="489"/>
    </location>
</feature>
<feature type="compositionally biased region" description="Basic and acidic residues" evidence="11">
    <location>
        <begin position="229"/>
        <end position="238"/>
    </location>
</feature>
<comment type="caution">
    <text evidence="12">The sequence shown here is derived from an EMBL/GenBank/DDBJ whole genome shotgun (WGS) entry which is preliminary data.</text>
</comment>
<dbReference type="AlphaFoldDB" id="A0A8J4W4H6"/>
<reference evidence="12" key="1">
    <citation type="journal article" date="2015" name="Genom Data">
        <title>Draft genome sequences of Phytophthora kernoviae and Phytophthora ramorum lineage EU2 from Scotland.</title>
        <authorList>
            <person name="Sambles C."/>
            <person name="Schlenzig A."/>
            <person name="O'Neill P."/>
            <person name="Grant M."/>
            <person name="Studholme D.J."/>
        </authorList>
    </citation>
    <scope>NUCLEOTIDE SEQUENCE</scope>
    <source>
        <strain evidence="12">00238/432</strain>
    </source>
</reference>
<feature type="compositionally biased region" description="Acidic residues" evidence="11">
    <location>
        <begin position="239"/>
        <end position="249"/>
    </location>
</feature>
<dbReference type="PROSITE" id="PS50096">
    <property type="entry name" value="IQ"/>
    <property type="match status" value="1"/>
</dbReference>
<evidence type="ECO:0000256" key="8">
    <source>
        <dbReference type="ARBA" id="ARBA00023212"/>
    </source>
</evidence>
<keyword evidence="5" id="KW-0963">Cytoplasm</keyword>
<evidence type="ECO:0000256" key="6">
    <source>
        <dbReference type="ARBA" id="ARBA00022846"/>
    </source>
</evidence>
<accession>A0A8J4W4H6</accession>
<evidence type="ECO:0000256" key="2">
    <source>
        <dbReference type="ARBA" id="ARBA00004611"/>
    </source>
</evidence>
<evidence type="ECO:0000256" key="4">
    <source>
        <dbReference type="ARBA" id="ARBA00021752"/>
    </source>
</evidence>
<comment type="function">
    <text evidence="1">Component of the nexin-dynein regulatory complex (N-DRC), a key regulator of ciliary/flagellar motility which maintains the alignment and integrity of the distal axoneme and regulates microtubule sliding in motile axonemes.</text>
</comment>
<keyword evidence="7" id="KW-0969">Cilium</keyword>
<evidence type="ECO:0000313" key="12">
    <source>
        <dbReference type="EMBL" id="KAF4318515.1"/>
    </source>
</evidence>
<organism evidence="12 13">
    <name type="scientific">Phytophthora kernoviae 00238/432</name>
    <dbReference type="NCBI Taxonomy" id="1284355"/>
    <lineage>
        <taxon>Eukaryota</taxon>
        <taxon>Sar</taxon>
        <taxon>Stramenopiles</taxon>
        <taxon>Oomycota</taxon>
        <taxon>Peronosporomycetes</taxon>
        <taxon>Peronosporales</taxon>
        <taxon>Peronosporaceae</taxon>
        <taxon>Phytophthora</taxon>
    </lineage>
</organism>
<keyword evidence="8" id="KW-0206">Cytoskeleton</keyword>
<reference evidence="12" key="2">
    <citation type="submission" date="2020-02" db="EMBL/GenBank/DDBJ databases">
        <authorList>
            <person name="Studholme D.J."/>
        </authorList>
    </citation>
    <scope>NUCLEOTIDE SEQUENCE</scope>
    <source>
        <strain evidence="12">00238/432</strain>
    </source>
</reference>
<name>A0A8J4W4H6_9STRA</name>
<evidence type="ECO:0000256" key="11">
    <source>
        <dbReference type="SAM" id="MobiDB-lite"/>
    </source>
</evidence>
<evidence type="ECO:0000256" key="3">
    <source>
        <dbReference type="ARBA" id="ARBA00009071"/>
    </source>
</evidence>
<keyword evidence="9" id="KW-0966">Cell projection</keyword>
<evidence type="ECO:0000256" key="1">
    <source>
        <dbReference type="ARBA" id="ARBA00003029"/>
    </source>
</evidence>
<feature type="region of interest" description="Disordered" evidence="11">
    <location>
        <begin position="552"/>
        <end position="595"/>
    </location>
</feature>
<dbReference type="PANTHER" id="PTHR31598">
    <property type="entry name" value="IQ DOMAIN-CONTAINING PROTEIN D"/>
    <property type="match status" value="1"/>
</dbReference>
<dbReference type="PANTHER" id="PTHR31598:SF1">
    <property type="entry name" value="DYNEIN REGULATORY COMPLEX PROTEIN 10"/>
    <property type="match status" value="1"/>
</dbReference>
<comment type="subcellular location">
    <subcellularLocation>
        <location evidence="2">Cytoplasm</location>
        <location evidence="2">Cytoskeleton</location>
        <location evidence="2">Flagellum axoneme</location>
    </subcellularLocation>
</comment>
<dbReference type="Proteomes" id="UP000702964">
    <property type="component" value="Unassembled WGS sequence"/>
</dbReference>
<dbReference type="EMBL" id="AOFI03000286">
    <property type="protein sequence ID" value="KAF4318515.1"/>
    <property type="molecule type" value="Genomic_DNA"/>
</dbReference>
<evidence type="ECO:0000256" key="7">
    <source>
        <dbReference type="ARBA" id="ARBA00023069"/>
    </source>
</evidence>
<comment type="similarity">
    <text evidence="3">Belongs to the DRC10 family.</text>
</comment>
<feature type="region of interest" description="Disordered" evidence="11">
    <location>
        <begin position="229"/>
        <end position="253"/>
    </location>
</feature>
<evidence type="ECO:0000313" key="13">
    <source>
        <dbReference type="Proteomes" id="UP000702964"/>
    </source>
</evidence>
<keyword evidence="6" id="KW-0282">Flagellum</keyword>
<gene>
    <name evidence="12" type="ORF">G195_008145</name>
</gene>
<feature type="compositionally biased region" description="Basic residues" evidence="11">
    <location>
        <begin position="557"/>
        <end position="595"/>
    </location>
</feature>
<evidence type="ECO:0000256" key="10">
    <source>
        <dbReference type="SAM" id="Coils"/>
    </source>
</evidence>
<evidence type="ECO:0000256" key="5">
    <source>
        <dbReference type="ARBA" id="ARBA00022490"/>
    </source>
</evidence>
<sequence length="595" mass="68309">MLAQTPYQLKTLPSYKIERVSGPLMKYGEENMSETYSNCGGLKQDFGGSTGVQIWLYTKHPEMESLDVRFEGVVWLLQETKSAFYAPRYSQERLLVRSQVFSFWQQPQNVLELGEVGEYLVLTAVSDDASKLSGDPKETKKLLKITVRPLGDIRRAQLYQTADNKRVQENGADLASRLAALKNEKAGPAPPMDDLAERLRRLRGDNGPPEGMCVTEDVNVEKKNAVDRIIEQRPRDDEERPEIEDDDAVIQDHDASRSNSVFPAALTDSVAASIFPKSLHRLLQELKGDRTARDALRKLSTTSVSPAISRLTQACMQLLTNTEAVLTTSFEQDERFELSLRDSLMRLREIEDDRDQVAFELKQARDARAAMTRKFTEQRTRLEVQLRDTKNAADDILIPLARDREENLQALLSTFETQNSGAKEQLQAIDRTMTRVTQASQQVETDERKHAQHNATELRELLEHYDTDMERLDSEIEEERAELSRLDAASAKFEMHFTRIDNDRRNQLEEQRVFDLAERLRRNRETNMFYFIMRIQAVVRGFLARRKVRLEAERKKSISKKKGKTSKKSTSKSKTPKRKKPSKKKSTAKVRVKKP</sequence>
<evidence type="ECO:0000256" key="9">
    <source>
        <dbReference type="ARBA" id="ARBA00023273"/>
    </source>
</evidence>